<proteinExistence type="predicted"/>
<evidence type="ECO:0000313" key="3">
    <source>
        <dbReference type="EMBL" id="MDI9258106.1"/>
    </source>
</evidence>
<dbReference type="PROSITE" id="PS50175">
    <property type="entry name" value="ASP_PROT_RETROV"/>
    <property type="match status" value="1"/>
</dbReference>
<dbReference type="SUPFAM" id="SSF50630">
    <property type="entry name" value="Acid proteases"/>
    <property type="match status" value="1"/>
</dbReference>
<name>A0ABT6XSS1_9FLAO</name>
<dbReference type="EMBL" id="JASGBP010000009">
    <property type="protein sequence ID" value="MDI9258106.1"/>
    <property type="molecule type" value="Genomic_DNA"/>
</dbReference>
<evidence type="ECO:0000256" key="1">
    <source>
        <dbReference type="ARBA" id="ARBA00022801"/>
    </source>
</evidence>
<dbReference type="Proteomes" id="UP001230035">
    <property type="component" value="Unassembled WGS sequence"/>
</dbReference>
<dbReference type="GO" id="GO:0006508">
    <property type="term" value="P:proteolysis"/>
    <property type="evidence" value="ECO:0007669"/>
    <property type="project" value="UniProtKB-KW"/>
</dbReference>
<dbReference type="InterPro" id="IPR021109">
    <property type="entry name" value="Peptidase_aspartic_dom_sf"/>
</dbReference>
<dbReference type="GO" id="GO:0008233">
    <property type="term" value="F:peptidase activity"/>
    <property type="evidence" value="ECO:0007669"/>
    <property type="project" value="UniProtKB-KW"/>
</dbReference>
<dbReference type="InterPro" id="IPR001995">
    <property type="entry name" value="Peptidase_A2_cat"/>
</dbReference>
<dbReference type="Pfam" id="PF13650">
    <property type="entry name" value="Asp_protease_2"/>
    <property type="match status" value="1"/>
</dbReference>
<sequence>MRLLFTFCFLFIAFIPCRSQSGFQIDHNKRKIVIPFKLINNLIFIPIKVNGETLTFLLDTGVEETVLFSLDDKEQVSLYHLEKIMLKGLGGNNAAEAYKSSRNKLEVNGFTDKEHEIYLVLDQEFNFSSQVGIPVNGIIGYHFFKNHLVEIDYDRKKVTVYADNHPKIVKRLNRHFTKEPLLIEENKPYYYATVESAGKRCEAKLLIDTGNSDAIWLFLNRTNQVELPAKNIDDFLGRGFSGNVYGKRGRISRFTFGNHSFANAIGTFPDSTSIKSVNFVKDRVGSLGGEVLSRFSVFFDYPNHLIFTKSNHNVNQPFNFNMSGIEVQHDGLEWVKETYEDPGAKGVTIKMGTTNEGRFQDNLRIKFELKPVFKIYNVRAGSTAELAGLQKDDKILKINKQNAHTLSIEKINELLKSEEGKIIEMEVDRKGHVYTFRFQLKSII</sequence>
<reference evidence="3 4" key="1">
    <citation type="submission" date="2023-05" db="EMBL/GenBank/DDBJ databases">
        <title>Flavobacterium sedimenti sp. nov., isolated from the sediment.</title>
        <authorList>
            <person name="Wu N."/>
        </authorList>
    </citation>
    <scope>NUCLEOTIDE SEQUENCE [LARGE SCALE GENOMIC DNA]</scope>
    <source>
        <strain evidence="3 4">YZ-48</strain>
    </source>
</reference>
<accession>A0ABT6XSS1</accession>
<dbReference type="InterPro" id="IPR001478">
    <property type="entry name" value="PDZ"/>
</dbReference>
<organism evidence="3 4">
    <name type="scientific">Flavobacterium sedimenticola</name>
    <dbReference type="NCBI Taxonomy" id="3043286"/>
    <lineage>
        <taxon>Bacteria</taxon>
        <taxon>Pseudomonadati</taxon>
        <taxon>Bacteroidota</taxon>
        <taxon>Flavobacteriia</taxon>
        <taxon>Flavobacteriales</taxon>
        <taxon>Flavobacteriaceae</taxon>
        <taxon>Flavobacterium</taxon>
    </lineage>
</organism>
<dbReference type="InterPro" id="IPR041489">
    <property type="entry name" value="PDZ_6"/>
</dbReference>
<keyword evidence="3" id="KW-0645">Protease</keyword>
<gene>
    <name evidence="3" type="ORF">QHT84_11840</name>
</gene>
<protein>
    <submittedName>
        <fullName evidence="3">Aspartyl protease family protein</fullName>
    </submittedName>
</protein>
<comment type="caution">
    <text evidence="3">The sequence shown here is derived from an EMBL/GenBank/DDBJ whole genome shotgun (WGS) entry which is preliminary data.</text>
</comment>
<dbReference type="SUPFAM" id="SSF50156">
    <property type="entry name" value="PDZ domain-like"/>
    <property type="match status" value="1"/>
</dbReference>
<dbReference type="SMART" id="SM00228">
    <property type="entry name" value="PDZ"/>
    <property type="match status" value="1"/>
</dbReference>
<dbReference type="Gene3D" id="2.40.70.10">
    <property type="entry name" value="Acid Proteases"/>
    <property type="match status" value="2"/>
</dbReference>
<evidence type="ECO:0000313" key="4">
    <source>
        <dbReference type="Proteomes" id="UP001230035"/>
    </source>
</evidence>
<dbReference type="RefSeq" id="WP_283239772.1">
    <property type="nucleotide sequence ID" value="NZ_JASGBP010000009.1"/>
</dbReference>
<dbReference type="InterPro" id="IPR036034">
    <property type="entry name" value="PDZ_sf"/>
</dbReference>
<dbReference type="Pfam" id="PF17820">
    <property type="entry name" value="PDZ_6"/>
    <property type="match status" value="1"/>
</dbReference>
<keyword evidence="1" id="KW-0378">Hydrolase</keyword>
<feature type="domain" description="Peptidase A2" evidence="2">
    <location>
        <begin position="54"/>
        <end position="91"/>
    </location>
</feature>
<dbReference type="Gene3D" id="2.30.42.10">
    <property type="match status" value="1"/>
</dbReference>
<keyword evidence="4" id="KW-1185">Reference proteome</keyword>
<evidence type="ECO:0000259" key="2">
    <source>
        <dbReference type="PROSITE" id="PS50175"/>
    </source>
</evidence>